<dbReference type="EMBL" id="BGZK01002312">
    <property type="protein sequence ID" value="GBP92807.1"/>
    <property type="molecule type" value="Genomic_DNA"/>
</dbReference>
<accession>A0A4C2A1N4</accession>
<comment type="caution">
    <text evidence="2">The sequence shown here is derived from an EMBL/GenBank/DDBJ whole genome shotgun (WGS) entry which is preliminary data.</text>
</comment>
<proteinExistence type="predicted"/>
<name>A0A4C2A1N4_EUMVA</name>
<organism evidence="2 3">
    <name type="scientific">Eumeta variegata</name>
    <name type="common">Bagworm moth</name>
    <name type="synonym">Eumeta japonica</name>
    <dbReference type="NCBI Taxonomy" id="151549"/>
    <lineage>
        <taxon>Eukaryota</taxon>
        <taxon>Metazoa</taxon>
        <taxon>Ecdysozoa</taxon>
        <taxon>Arthropoda</taxon>
        <taxon>Hexapoda</taxon>
        <taxon>Insecta</taxon>
        <taxon>Pterygota</taxon>
        <taxon>Neoptera</taxon>
        <taxon>Endopterygota</taxon>
        <taxon>Lepidoptera</taxon>
        <taxon>Glossata</taxon>
        <taxon>Ditrysia</taxon>
        <taxon>Tineoidea</taxon>
        <taxon>Psychidae</taxon>
        <taxon>Oiketicinae</taxon>
        <taxon>Eumeta</taxon>
    </lineage>
</organism>
<dbReference type="OrthoDB" id="411823at2759"/>
<evidence type="ECO:0000256" key="1">
    <source>
        <dbReference type="SAM" id="MobiDB-lite"/>
    </source>
</evidence>
<dbReference type="AlphaFoldDB" id="A0A4C2A1N4"/>
<reference evidence="2 3" key="1">
    <citation type="journal article" date="2019" name="Commun. Biol.">
        <title>The bagworm genome reveals a unique fibroin gene that provides high tensile strength.</title>
        <authorList>
            <person name="Kono N."/>
            <person name="Nakamura H."/>
            <person name="Ohtoshi R."/>
            <person name="Tomita M."/>
            <person name="Numata K."/>
            <person name="Arakawa K."/>
        </authorList>
    </citation>
    <scope>NUCLEOTIDE SEQUENCE [LARGE SCALE GENOMIC DNA]</scope>
</reference>
<protein>
    <submittedName>
        <fullName evidence="2">Uncharacterized protein</fullName>
    </submittedName>
</protein>
<evidence type="ECO:0000313" key="3">
    <source>
        <dbReference type="Proteomes" id="UP000299102"/>
    </source>
</evidence>
<sequence length="223" mass="24828">MLDATAQCSIETCRAYKSPSIPPDPREVAPLDIRVGKQPDLLKRGSESWTSVLNGSSKPVDFREMPHPAPELGFESVEPGSINSRPSRHCRAAHIYHGSKTEGKVGAAVKWRDEMESKQIFRLENILHGIPVEMFELYIVKIVNNKARIGWSTCDSKSSQMTGNKSLAHAARQDIRDIVAETGKCAYSFAGTLEPRTKRADEISRGKHPENASDYDRYPLSYA</sequence>
<evidence type="ECO:0000313" key="2">
    <source>
        <dbReference type="EMBL" id="GBP92807.1"/>
    </source>
</evidence>
<gene>
    <name evidence="2" type="ORF">EVAR_57319_1</name>
</gene>
<feature type="compositionally biased region" description="Basic and acidic residues" evidence="1">
    <location>
        <begin position="199"/>
        <end position="217"/>
    </location>
</feature>
<keyword evidence="3" id="KW-1185">Reference proteome</keyword>
<dbReference type="Proteomes" id="UP000299102">
    <property type="component" value="Unassembled WGS sequence"/>
</dbReference>
<feature type="region of interest" description="Disordered" evidence="1">
    <location>
        <begin position="199"/>
        <end position="223"/>
    </location>
</feature>